<evidence type="ECO:0000313" key="2">
    <source>
        <dbReference type="Proteomes" id="UP000693970"/>
    </source>
</evidence>
<dbReference type="PANTHER" id="PTHR44656">
    <property type="entry name" value="DEHYDROGENASE/REDUCTASE SDR FAMILY MEMBER 12"/>
    <property type="match status" value="1"/>
</dbReference>
<dbReference type="AlphaFoldDB" id="A0A9K3L7Z4"/>
<sequence length="339" mass="37119">MGATISTTQFYFYGRRHFTQTGYVKHKAKYNSSVQDSPSIKVGQEGADGVDLSNKVVCITGANSGIGKTLATYAAAKGAKLYMFCRSKDRAEAARKEIEDETSSTNIEIVLMDLAEMESIKEAIKGFQKKEKKVDILVCNGGVLLNDKKTSSEGNEMTFASHLLGGTYLLSQLLLPQLKAADEGKIVIVSSGGMYNSPFPDWATATSSEGASHDYNGNLAYSYAKRGQVLLAEQYTKMYPEITTVTCHPGWTATPAVDDAYGDNKKYLEPMRTMWEGAEGIAWLMGAKKDEIESGGFYLDRKPQRKHLSGPFFTEGSYTKNSQVEVDEMMANLKKAAGL</sequence>
<dbReference type="Proteomes" id="UP000693970">
    <property type="component" value="Unassembled WGS sequence"/>
</dbReference>
<evidence type="ECO:0000313" key="1">
    <source>
        <dbReference type="EMBL" id="KAG7356041.1"/>
    </source>
</evidence>
<reference evidence="1" key="1">
    <citation type="journal article" date="2021" name="Sci. Rep.">
        <title>Diploid genomic architecture of Nitzschia inconspicua, an elite biomass production diatom.</title>
        <authorList>
            <person name="Oliver A."/>
            <person name="Podell S."/>
            <person name="Pinowska A."/>
            <person name="Traller J.C."/>
            <person name="Smith S.R."/>
            <person name="McClure R."/>
            <person name="Beliaev A."/>
            <person name="Bohutskyi P."/>
            <person name="Hill E.A."/>
            <person name="Rabines A."/>
            <person name="Zheng H."/>
            <person name="Allen L.Z."/>
            <person name="Kuo A."/>
            <person name="Grigoriev I.V."/>
            <person name="Allen A.E."/>
            <person name="Hazlebeck D."/>
            <person name="Allen E.E."/>
        </authorList>
    </citation>
    <scope>NUCLEOTIDE SEQUENCE</scope>
    <source>
        <strain evidence="1">Hildebrandi</strain>
    </source>
</reference>
<reference evidence="1" key="2">
    <citation type="submission" date="2021-04" db="EMBL/GenBank/DDBJ databases">
        <authorList>
            <person name="Podell S."/>
        </authorList>
    </citation>
    <scope>NUCLEOTIDE SEQUENCE</scope>
    <source>
        <strain evidence="1">Hildebrandi</strain>
    </source>
</reference>
<keyword evidence="2" id="KW-1185">Reference proteome</keyword>
<dbReference type="OrthoDB" id="417891at2759"/>
<dbReference type="Pfam" id="PF00106">
    <property type="entry name" value="adh_short"/>
    <property type="match status" value="1"/>
</dbReference>
<dbReference type="InterPro" id="IPR052992">
    <property type="entry name" value="SDR_member_12"/>
</dbReference>
<dbReference type="PANTHER" id="PTHR44656:SF7">
    <property type="entry name" value="DEHYDROGENASE_REDUCTASE SDR FAMILY MEMBER 12"/>
    <property type="match status" value="1"/>
</dbReference>
<proteinExistence type="predicted"/>
<dbReference type="EMBL" id="JAGRRH010000015">
    <property type="protein sequence ID" value="KAG7356041.1"/>
    <property type="molecule type" value="Genomic_DNA"/>
</dbReference>
<accession>A0A9K3L7Z4</accession>
<organism evidence="1 2">
    <name type="scientific">Nitzschia inconspicua</name>
    <dbReference type="NCBI Taxonomy" id="303405"/>
    <lineage>
        <taxon>Eukaryota</taxon>
        <taxon>Sar</taxon>
        <taxon>Stramenopiles</taxon>
        <taxon>Ochrophyta</taxon>
        <taxon>Bacillariophyta</taxon>
        <taxon>Bacillariophyceae</taxon>
        <taxon>Bacillariophycidae</taxon>
        <taxon>Bacillariales</taxon>
        <taxon>Bacillariaceae</taxon>
        <taxon>Nitzschia</taxon>
    </lineage>
</organism>
<name>A0A9K3L7Z4_9STRA</name>
<protein>
    <submittedName>
        <fullName evidence="1">Dehydrogenase/reductase</fullName>
    </submittedName>
</protein>
<dbReference type="InterPro" id="IPR002347">
    <property type="entry name" value="SDR_fam"/>
</dbReference>
<gene>
    <name evidence="1" type="ORF">IV203_000727</name>
</gene>
<comment type="caution">
    <text evidence="1">The sequence shown here is derived from an EMBL/GenBank/DDBJ whole genome shotgun (WGS) entry which is preliminary data.</text>
</comment>